<dbReference type="Proteomes" id="UP001150879">
    <property type="component" value="Unassembled WGS sequence"/>
</dbReference>
<reference evidence="2" key="1">
    <citation type="submission" date="2022-11" db="EMBL/GenBank/DDBJ databases">
        <authorList>
            <person name="Petersen C."/>
        </authorList>
    </citation>
    <scope>NUCLEOTIDE SEQUENCE</scope>
    <source>
        <strain evidence="2">IBT 16849</strain>
    </source>
</reference>
<proteinExistence type="predicted"/>
<dbReference type="EMBL" id="JAPQKP010000006">
    <property type="protein sequence ID" value="KAJ5184813.1"/>
    <property type="molecule type" value="Genomic_DNA"/>
</dbReference>
<feature type="compositionally biased region" description="Polar residues" evidence="1">
    <location>
        <begin position="436"/>
        <end position="450"/>
    </location>
</feature>
<comment type="caution">
    <text evidence="2">The sequence shown here is derived from an EMBL/GenBank/DDBJ whole genome shotgun (WGS) entry which is preliminary data.</text>
</comment>
<gene>
    <name evidence="2" type="ORF">N7472_009653</name>
</gene>
<keyword evidence="3" id="KW-1185">Reference proteome</keyword>
<evidence type="ECO:0000313" key="3">
    <source>
        <dbReference type="Proteomes" id="UP001150879"/>
    </source>
</evidence>
<sequence>MPGSKAKEARMACSPLDEENFIMQQELLRDRCSTALATYLKTNPDVVWAPKDHDMNPPMKGEPAQFKLVLDVQFNEETGQPIFPPRYTRLSDELVYLVTKFVNSRERGLQYPYDFDNIGNIRPERVSSGPGPIVWAHGIPFFPVYKGYYILCGRANVNCIGWLLHEKTREIMQANPIWSVGAVIAPDSAVNLPHTITRQLTQHKPHGAEKDANYKGRAWARDVVADEHHLCALVPNPDTNEIEVCPLYKAWGYNVCCGPTKSGMKPTIMPKEFFINHGIDNIDYASLDRPYVNEMMDEDEESDDKSAKVVGEAMEDITKEATKEITKEATENVTENGIEDPMKQVTEQIANELEIAASDLKEKQPILSDSIVNTELDLDMDVVDPTKEPTDKSEQTSTPTIPFPESAIQVPANVQRPEIKLMIMQPEIEQAATDASAENTHTIDPSNEEQIIPEQLSTEQLDYATACDLSEQLKIAEDPTFQLVADEAVIDKKTDNDESQAPAEIPA</sequence>
<evidence type="ECO:0000313" key="2">
    <source>
        <dbReference type="EMBL" id="KAJ5184813.1"/>
    </source>
</evidence>
<accession>A0A9W9ITH1</accession>
<evidence type="ECO:0000256" key="1">
    <source>
        <dbReference type="SAM" id="MobiDB-lite"/>
    </source>
</evidence>
<dbReference type="OrthoDB" id="4471998at2759"/>
<name>A0A9W9ITH1_9EURO</name>
<feature type="region of interest" description="Disordered" evidence="1">
    <location>
        <begin position="431"/>
        <end position="450"/>
    </location>
</feature>
<organism evidence="2 3">
    <name type="scientific">Penicillium cf. griseofulvum</name>
    <dbReference type="NCBI Taxonomy" id="2972120"/>
    <lineage>
        <taxon>Eukaryota</taxon>
        <taxon>Fungi</taxon>
        <taxon>Dikarya</taxon>
        <taxon>Ascomycota</taxon>
        <taxon>Pezizomycotina</taxon>
        <taxon>Eurotiomycetes</taxon>
        <taxon>Eurotiomycetidae</taxon>
        <taxon>Eurotiales</taxon>
        <taxon>Aspergillaceae</taxon>
        <taxon>Penicillium</taxon>
    </lineage>
</organism>
<dbReference type="AlphaFoldDB" id="A0A9W9ITH1"/>
<reference evidence="2" key="2">
    <citation type="journal article" date="2023" name="IMA Fungus">
        <title>Comparative genomic study of the Penicillium genus elucidates a diverse pangenome and 15 lateral gene transfer events.</title>
        <authorList>
            <person name="Petersen C."/>
            <person name="Sorensen T."/>
            <person name="Nielsen M.R."/>
            <person name="Sondergaard T.E."/>
            <person name="Sorensen J.L."/>
            <person name="Fitzpatrick D.A."/>
            <person name="Frisvad J.C."/>
            <person name="Nielsen K.L."/>
        </authorList>
    </citation>
    <scope>NUCLEOTIDE SEQUENCE</scope>
    <source>
        <strain evidence="2">IBT 16849</strain>
    </source>
</reference>
<protein>
    <submittedName>
        <fullName evidence="2">Uncharacterized protein</fullName>
    </submittedName>
</protein>